<protein>
    <submittedName>
        <fullName evidence="3">Uncharacterized protein</fullName>
    </submittedName>
</protein>
<evidence type="ECO:0000256" key="2">
    <source>
        <dbReference type="SAM" id="Phobius"/>
    </source>
</evidence>
<keyword evidence="2" id="KW-0812">Transmembrane</keyword>
<keyword evidence="4" id="KW-1185">Reference proteome</keyword>
<feature type="compositionally biased region" description="Acidic residues" evidence="1">
    <location>
        <begin position="400"/>
        <end position="409"/>
    </location>
</feature>
<sequence>MALFFDNLCLINSRLVISEKGLAPIEPHASGLEFYVKLRNPGADDYQVELSGDECCLIEDIGEDCDVLKIIGNGHGLIERGAEEIVTVVAPVLNPYQRRGYCSLYLDSKSTRSHKNKRNVTVIDFDTRSENIAHTQFIPNLKVCKEIDEDPLNDCKPVDCDTFYNGKRSYFDKKLKRCVKIPPCLESTSPGIVYVPVSNKCIDTTINGEDMDYLRGMNMRHRFAKDIVIIDTKKDNVTLGNATPHSIRGVQIDYINSNTSCGYNDIYFKKFYRKLFVAESRPLILLGLVITVQCCLIIGLFICVTKSCNCKKEKKVVRKFFNYRQDVSVTTPLINTSNNDTEIDDPFFSDSTKVDQKIKCYKACQKETGNNVRQSLSDDILSKCLNRRDWGKHIRKPDETSEVNGEENTFDTKAATQGKHESKVIFEDETKHKVVANTCSHAPLRVKDKTSDKDISTNLSSEQEIKCHNYNINSVSDTTGFQSKVTKTYHSQDKNTTNFIDTEKSAQAYFSNDSIDDFLSERGMLNLNGGNITNFFSESSIKPTSSHTSKTSKSMLRQMLSLFHKKSKKSLSDPGGKSQEHFNVQLIHMSKATVYSSSDESNYGLRKQVDSRTSL</sequence>
<gene>
    <name evidence="3" type="ORF">LSINAPIS_LOCUS1125</name>
</gene>
<name>A0A5E4PR25_9NEOP</name>
<keyword evidence="2" id="KW-0472">Membrane</keyword>
<dbReference type="AlphaFoldDB" id="A0A5E4PR25"/>
<organism evidence="3 4">
    <name type="scientific">Leptidea sinapis</name>
    <dbReference type="NCBI Taxonomy" id="189913"/>
    <lineage>
        <taxon>Eukaryota</taxon>
        <taxon>Metazoa</taxon>
        <taxon>Ecdysozoa</taxon>
        <taxon>Arthropoda</taxon>
        <taxon>Hexapoda</taxon>
        <taxon>Insecta</taxon>
        <taxon>Pterygota</taxon>
        <taxon>Neoptera</taxon>
        <taxon>Endopterygota</taxon>
        <taxon>Lepidoptera</taxon>
        <taxon>Glossata</taxon>
        <taxon>Ditrysia</taxon>
        <taxon>Papilionoidea</taxon>
        <taxon>Pieridae</taxon>
        <taxon>Dismorphiinae</taxon>
        <taxon>Leptidea</taxon>
    </lineage>
</organism>
<evidence type="ECO:0000313" key="3">
    <source>
        <dbReference type="EMBL" id="VVC87546.1"/>
    </source>
</evidence>
<feature type="region of interest" description="Disordered" evidence="1">
    <location>
        <begin position="398"/>
        <end position="419"/>
    </location>
</feature>
<accession>A0A5E4PR25</accession>
<feature type="transmembrane region" description="Helical" evidence="2">
    <location>
        <begin position="283"/>
        <end position="302"/>
    </location>
</feature>
<proteinExistence type="predicted"/>
<dbReference type="EMBL" id="FZQP02000132">
    <property type="protein sequence ID" value="VVC87546.1"/>
    <property type="molecule type" value="Genomic_DNA"/>
</dbReference>
<evidence type="ECO:0000256" key="1">
    <source>
        <dbReference type="SAM" id="MobiDB-lite"/>
    </source>
</evidence>
<evidence type="ECO:0000313" key="4">
    <source>
        <dbReference type="Proteomes" id="UP000324832"/>
    </source>
</evidence>
<reference evidence="3 4" key="1">
    <citation type="submission" date="2017-07" db="EMBL/GenBank/DDBJ databases">
        <authorList>
            <person name="Talla V."/>
            <person name="Backstrom N."/>
        </authorList>
    </citation>
    <scope>NUCLEOTIDE SEQUENCE [LARGE SCALE GENOMIC DNA]</scope>
</reference>
<dbReference type="Proteomes" id="UP000324832">
    <property type="component" value="Unassembled WGS sequence"/>
</dbReference>
<keyword evidence="2" id="KW-1133">Transmembrane helix</keyword>